<keyword evidence="12" id="KW-0969">Cilium</keyword>
<dbReference type="PANTHER" id="PTHR30034">
    <property type="entry name" value="FLAGELLAR MOTOR SWITCH PROTEIN FLIM"/>
    <property type="match status" value="1"/>
</dbReference>
<organism evidence="12 13">
    <name type="scientific">Nocardioides deserti</name>
    <dbReference type="NCBI Taxonomy" id="1588644"/>
    <lineage>
        <taxon>Bacteria</taxon>
        <taxon>Bacillati</taxon>
        <taxon>Actinomycetota</taxon>
        <taxon>Actinomycetes</taxon>
        <taxon>Propionibacteriales</taxon>
        <taxon>Nocardioidaceae</taxon>
        <taxon>Nocardioides</taxon>
    </lineage>
</organism>
<evidence type="ECO:0000256" key="2">
    <source>
        <dbReference type="ARBA" id="ARBA00004202"/>
    </source>
</evidence>
<dbReference type="Gene3D" id="3.40.1550.10">
    <property type="entry name" value="CheC-like"/>
    <property type="match status" value="1"/>
</dbReference>
<comment type="subcellular location">
    <subcellularLocation>
        <location evidence="1">Bacterial flagellum basal body</location>
    </subcellularLocation>
    <subcellularLocation>
        <location evidence="2">Cell membrane</location>
        <topology evidence="2">Peripheral membrane protein</topology>
    </subcellularLocation>
</comment>
<evidence type="ECO:0000256" key="9">
    <source>
        <dbReference type="ARBA" id="ARBA00023143"/>
    </source>
</evidence>
<keyword evidence="6" id="KW-0145">Chemotaxis</keyword>
<evidence type="ECO:0000256" key="10">
    <source>
        <dbReference type="SAM" id="MobiDB-lite"/>
    </source>
</evidence>
<keyword evidence="7" id="KW-0283">Flagellar rotation</keyword>
<dbReference type="EMBL" id="JACMYC010000021">
    <property type="protein sequence ID" value="MBC2962411.1"/>
    <property type="molecule type" value="Genomic_DNA"/>
</dbReference>
<keyword evidence="12" id="KW-0966">Cell projection</keyword>
<feature type="region of interest" description="Disordered" evidence="10">
    <location>
        <begin position="1"/>
        <end position="24"/>
    </location>
</feature>
<feature type="compositionally biased region" description="Low complexity" evidence="10">
    <location>
        <begin position="1"/>
        <end position="21"/>
    </location>
</feature>
<name>A0ABR6UF25_9ACTN</name>
<evidence type="ECO:0000256" key="3">
    <source>
        <dbReference type="ARBA" id="ARBA00011049"/>
    </source>
</evidence>
<dbReference type="SUPFAM" id="SSF103039">
    <property type="entry name" value="CheC-like"/>
    <property type="match status" value="1"/>
</dbReference>
<protein>
    <recommendedName>
        <fullName evidence="4">Flagellar motor switch protein FliM</fullName>
    </recommendedName>
</protein>
<evidence type="ECO:0000256" key="5">
    <source>
        <dbReference type="ARBA" id="ARBA00022475"/>
    </source>
</evidence>
<proteinExistence type="inferred from homology"/>
<evidence type="ECO:0000256" key="8">
    <source>
        <dbReference type="ARBA" id="ARBA00023136"/>
    </source>
</evidence>
<gene>
    <name evidence="12" type="ORF">H7344_19150</name>
</gene>
<dbReference type="InterPro" id="IPR001543">
    <property type="entry name" value="FliN-like_C"/>
</dbReference>
<keyword evidence="5" id="KW-1003">Cell membrane</keyword>
<dbReference type="Pfam" id="PF01052">
    <property type="entry name" value="FliMN_C"/>
    <property type="match status" value="1"/>
</dbReference>
<dbReference type="InterPro" id="IPR036429">
    <property type="entry name" value="SpoA-like_sf"/>
</dbReference>
<dbReference type="SUPFAM" id="SSF101801">
    <property type="entry name" value="Surface presentation of antigens (SPOA)"/>
    <property type="match status" value="1"/>
</dbReference>
<keyword evidence="13" id="KW-1185">Reference proteome</keyword>
<sequence length="325" mass="34880">MGAFVSTTTSAAERPAAPSAVRSRRRARSASAVAVPYDFTRPLQLSREHQRMLQLAFDGFGRQVTTVFTSMLRSVCSVTLRGIDQRTYAEYVQSLPGTTYLTLFDADPVAGRGILEMPLESVMACIDHMLGGPGSARQPQRPLTEIESGVISGLMDRIFGEMRYSLGSIVPIEPNVVGVEYSPQFAQAAGASDVVVVVDLELRIDDRAHRMTVCLPFVGLLPHLTAASAPAPVSGRERAQRAQAAELLRQQFEHVPVDVAVRCRPTTLTPQVFAGLRPGDVIRLGHPASAPLDVTVDGTVFAHATAGTQGQRLAALIVATPKEPS</sequence>
<keyword evidence="12" id="KW-0282">Flagellum</keyword>
<keyword evidence="9" id="KW-0975">Bacterial flagellum</keyword>
<dbReference type="PIRSF" id="PIRSF002888">
    <property type="entry name" value="FliM"/>
    <property type="match status" value="1"/>
</dbReference>
<dbReference type="Proteomes" id="UP000604001">
    <property type="component" value="Unassembled WGS sequence"/>
</dbReference>
<evidence type="ECO:0000256" key="7">
    <source>
        <dbReference type="ARBA" id="ARBA00022779"/>
    </source>
</evidence>
<dbReference type="CDD" id="cd17908">
    <property type="entry name" value="FliM"/>
    <property type="match status" value="1"/>
</dbReference>
<reference evidence="12 13" key="1">
    <citation type="submission" date="2020-08" db="EMBL/GenBank/DDBJ databases">
        <title>novel species in genus Nocardioides.</title>
        <authorList>
            <person name="Zhang G."/>
        </authorList>
    </citation>
    <scope>NUCLEOTIDE SEQUENCE [LARGE SCALE GENOMIC DNA]</scope>
    <source>
        <strain evidence="12 13">SC8A-24</strain>
    </source>
</reference>
<evidence type="ECO:0000256" key="1">
    <source>
        <dbReference type="ARBA" id="ARBA00004117"/>
    </source>
</evidence>
<dbReference type="Gene3D" id="2.30.330.10">
    <property type="entry name" value="SpoA-like"/>
    <property type="match status" value="1"/>
</dbReference>
<dbReference type="InterPro" id="IPR001689">
    <property type="entry name" value="Flag_FliM"/>
</dbReference>
<evidence type="ECO:0000313" key="13">
    <source>
        <dbReference type="Proteomes" id="UP000604001"/>
    </source>
</evidence>
<evidence type="ECO:0000256" key="6">
    <source>
        <dbReference type="ARBA" id="ARBA00022500"/>
    </source>
</evidence>
<dbReference type="InterPro" id="IPR028976">
    <property type="entry name" value="CheC-like_sf"/>
</dbReference>
<keyword evidence="8" id="KW-0472">Membrane</keyword>
<comment type="similarity">
    <text evidence="3">Belongs to the FliM family.</text>
</comment>
<evidence type="ECO:0000313" key="12">
    <source>
        <dbReference type="EMBL" id="MBC2962411.1"/>
    </source>
</evidence>
<dbReference type="Pfam" id="PF02154">
    <property type="entry name" value="FliM"/>
    <property type="match status" value="1"/>
</dbReference>
<comment type="caution">
    <text evidence="12">The sequence shown here is derived from an EMBL/GenBank/DDBJ whole genome shotgun (WGS) entry which is preliminary data.</text>
</comment>
<dbReference type="PRINTS" id="PR00955">
    <property type="entry name" value="FLGMOTORFLIM"/>
</dbReference>
<accession>A0ABR6UF25</accession>
<feature type="domain" description="Flagellar motor switch protein FliN-like C-terminal" evidence="11">
    <location>
        <begin position="251"/>
        <end position="317"/>
    </location>
</feature>
<evidence type="ECO:0000259" key="11">
    <source>
        <dbReference type="Pfam" id="PF01052"/>
    </source>
</evidence>
<evidence type="ECO:0000256" key="4">
    <source>
        <dbReference type="ARBA" id="ARBA00021898"/>
    </source>
</evidence>
<dbReference type="PANTHER" id="PTHR30034:SF6">
    <property type="entry name" value="YOP PROTEINS TRANSLOCATION PROTEIN Q"/>
    <property type="match status" value="1"/>
</dbReference>